<name>A0ABS2TD51_9ACTO</name>
<keyword evidence="2" id="KW-0812">Transmembrane</keyword>
<evidence type="ECO:0000313" key="3">
    <source>
        <dbReference type="EMBL" id="MBM9432591.1"/>
    </source>
</evidence>
<dbReference type="Proteomes" id="UP000705983">
    <property type="component" value="Unassembled WGS sequence"/>
</dbReference>
<reference evidence="4" key="1">
    <citation type="submission" date="2021-02" db="EMBL/GenBank/DDBJ databases">
        <title>Leucobacter sp. CX169.</title>
        <authorList>
            <person name="Cheng Y."/>
        </authorList>
    </citation>
    <scope>NUCLEOTIDE SEQUENCE [LARGE SCALE GENOMIC DNA]</scope>
    <source>
        <strain evidence="4">JY899</strain>
    </source>
</reference>
<dbReference type="EMBL" id="JAFFJS010000001">
    <property type="protein sequence ID" value="MBM9432591.1"/>
    <property type="molecule type" value="Genomic_DNA"/>
</dbReference>
<organism evidence="3 4">
    <name type="scientific">Flaviflexus equikiangi</name>
    <dbReference type="NCBI Taxonomy" id="2758573"/>
    <lineage>
        <taxon>Bacteria</taxon>
        <taxon>Bacillati</taxon>
        <taxon>Actinomycetota</taxon>
        <taxon>Actinomycetes</taxon>
        <taxon>Actinomycetales</taxon>
        <taxon>Actinomycetaceae</taxon>
        <taxon>Flaviflexus</taxon>
    </lineage>
</organism>
<dbReference type="Pfam" id="PF04977">
    <property type="entry name" value="DivIC"/>
    <property type="match status" value="1"/>
</dbReference>
<gene>
    <name evidence="3" type="ORF">JVW63_02590</name>
</gene>
<feature type="coiled-coil region" evidence="1">
    <location>
        <begin position="53"/>
        <end position="87"/>
    </location>
</feature>
<evidence type="ECO:0000256" key="1">
    <source>
        <dbReference type="SAM" id="Coils"/>
    </source>
</evidence>
<evidence type="ECO:0000256" key="2">
    <source>
        <dbReference type="SAM" id="Phobius"/>
    </source>
</evidence>
<evidence type="ECO:0000313" key="4">
    <source>
        <dbReference type="Proteomes" id="UP000705983"/>
    </source>
</evidence>
<dbReference type="InterPro" id="IPR007060">
    <property type="entry name" value="FtsL/DivIC"/>
</dbReference>
<keyword evidence="2" id="KW-0472">Membrane</keyword>
<comment type="caution">
    <text evidence="3">The sequence shown here is derived from an EMBL/GenBank/DDBJ whole genome shotgun (WGS) entry which is preliminary data.</text>
</comment>
<keyword evidence="1" id="KW-0175">Coiled coil</keyword>
<proteinExistence type="predicted"/>
<sequence length="168" mass="18372">MSGEPRLKAGSTRRSLVFGGASGKPKTLSLRALAIALSIMGAIILVAPTLSSYLDQQQQLRDVNASVDEAQARIRALESEALLWSDDEYVTAQARERLGYVKPGQILYMVNDPEAGTAEDEREALEVELEYNRRAATPWFTTMWDSVTVAGYSSGEADTPADEKEDSK</sequence>
<accession>A0ABS2TD51</accession>
<feature type="transmembrane region" description="Helical" evidence="2">
    <location>
        <begin position="32"/>
        <end position="54"/>
    </location>
</feature>
<protein>
    <submittedName>
        <fullName evidence="3">Septum formation initiator family protein</fullName>
    </submittedName>
</protein>
<keyword evidence="4" id="KW-1185">Reference proteome</keyword>
<keyword evidence="2" id="KW-1133">Transmembrane helix</keyword>